<feature type="domain" description="DDE Tnp4" evidence="8">
    <location>
        <begin position="145"/>
        <end position="240"/>
    </location>
</feature>
<reference evidence="10" key="2">
    <citation type="journal article" date="2024" name="Plant">
        <title>Genomic evolution and insights into agronomic trait innovations of Sesamum species.</title>
        <authorList>
            <person name="Miao H."/>
            <person name="Wang L."/>
            <person name="Qu L."/>
            <person name="Liu H."/>
            <person name="Sun Y."/>
            <person name="Le M."/>
            <person name="Wang Q."/>
            <person name="Wei S."/>
            <person name="Zheng Y."/>
            <person name="Lin W."/>
            <person name="Duan Y."/>
            <person name="Cao H."/>
            <person name="Xiong S."/>
            <person name="Wang X."/>
            <person name="Wei L."/>
            <person name="Li C."/>
            <person name="Ma Q."/>
            <person name="Ju M."/>
            <person name="Zhao R."/>
            <person name="Li G."/>
            <person name="Mu C."/>
            <person name="Tian Q."/>
            <person name="Mei H."/>
            <person name="Zhang T."/>
            <person name="Gao T."/>
            <person name="Zhang H."/>
        </authorList>
    </citation>
    <scope>NUCLEOTIDE SEQUENCE</scope>
    <source>
        <strain evidence="10">G02</strain>
    </source>
</reference>
<dbReference type="GO" id="GO:0005634">
    <property type="term" value="C:nucleus"/>
    <property type="evidence" value="ECO:0007669"/>
    <property type="project" value="UniProtKB-SubCell"/>
</dbReference>
<dbReference type="PANTHER" id="PTHR22930">
    <property type="match status" value="1"/>
</dbReference>
<evidence type="ECO:0000256" key="7">
    <source>
        <dbReference type="ARBA" id="ARBA00023242"/>
    </source>
</evidence>
<reference evidence="10" key="1">
    <citation type="submission" date="2020-06" db="EMBL/GenBank/DDBJ databases">
        <authorList>
            <person name="Li T."/>
            <person name="Hu X."/>
            <person name="Zhang T."/>
            <person name="Song X."/>
            <person name="Zhang H."/>
            <person name="Dai N."/>
            <person name="Sheng W."/>
            <person name="Hou X."/>
            <person name="Wei L."/>
        </authorList>
    </citation>
    <scope>NUCLEOTIDE SEQUENCE</scope>
    <source>
        <strain evidence="10">G02</strain>
        <tissue evidence="10">Leaf</tissue>
    </source>
</reference>
<gene>
    <name evidence="10" type="ORF">Sradi_5525900</name>
</gene>
<comment type="caution">
    <text evidence="10">The sequence shown here is derived from an EMBL/GenBank/DDBJ whole genome shotgun (WGS) entry which is preliminary data.</text>
</comment>
<dbReference type="GO" id="GO:0046872">
    <property type="term" value="F:metal ion binding"/>
    <property type="evidence" value="ECO:0007669"/>
    <property type="project" value="UniProtKB-KW"/>
</dbReference>
<comment type="similarity">
    <text evidence="3">Belongs to the HARBI1 family.</text>
</comment>
<comment type="cofactor">
    <cofactor evidence="1">
        <name>a divalent metal cation</name>
        <dbReference type="ChEBI" id="CHEBI:60240"/>
    </cofactor>
</comment>
<proteinExistence type="inferred from homology"/>
<evidence type="ECO:0000256" key="3">
    <source>
        <dbReference type="ARBA" id="ARBA00006958"/>
    </source>
</evidence>
<dbReference type="InterPro" id="IPR045249">
    <property type="entry name" value="HARBI1-like"/>
</dbReference>
<keyword evidence="6" id="KW-0378">Hydrolase</keyword>
<dbReference type="PANTHER" id="PTHR22930:SF281">
    <property type="entry name" value="NUCLEASE"/>
    <property type="match status" value="1"/>
</dbReference>
<dbReference type="GO" id="GO:0004518">
    <property type="term" value="F:nuclease activity"/>
    <property type="evidence" value="ECO:0007669"/>
    <property type="project" value="UniProtKB-KW"/>
</dbReference>
<evidence type="ECO:0008006" key="11">
    <source>
        <dbReference type="Google" id="ProtNLM"/>
    </source>
</evidence>
<evidence type="ECO:0000256" key="2">
    <source>
        <dbReference type="ARBA" id="ARBA00004123"/>
    </source>
</evidence>
<keyword evidence="5" id="KW-0479">Metal-binding</keyword>
<dbReference type="Pfam" id="PF13359">
    <property type="entry name" value="DDE_Tnp_4"/>
    <property type="match status" value="1"/>
</dbReference>
<protein>
    <recommendedName>
        <fullName evidence="11">DDE Tnp4 domain-containing protein</fullName>
    </recommendedName>
</protein>
<dbReference type="EMBL" id="JACGWJ010000025">
    <property type="protein sequence ID" value="KAL0316477.1"/>
    <property type="molecule type" value="Genomic_DNA"/>
</dbReference>
<sequence length="242" mass="27959">MVEIVVALFPLVYIIQNVKSRNNLPRRVCPCRYTLNAFVIDESCLRNLRIDHNAFGRLCYILEHSGGLSGTKNVTIFEQIAMFLNVISHHKKNYIVKHDFLRFGRTVSKHFHAVLDTISKMHNVFLAKPAAIKVDCSDPKWRWFKFIYVLSGWEGSAAASCVLRDVIHRCNDLQVPSGNYYLRDNNYANAKGFLTPYSGVHYHLHEMELRTGVPQNPRELFNLKHSSVRNVIERTFGLLKVR</sequence>
<comment type="subcellular location">
    <subcellularLocation>
        <location evidence="2">Nucleus</location>
    </subcellularLocation>
</comment>
<evidence type="ECO:0000259" key="8">
    <source>
        <dbReference type="Pfam" id="PF13359"/>
    </source>
</evidence>
<evidence type="ECO:0000256" key="1">
    <source>
        <dbReference type="ARBA" id="ARBA00001968"/>
    </source>
</evidence>
<name>A0AAW2LD92_SESRA</name>
<evidence type="ECO:0000259" key="9">
    <source>
        <dbReference type="Pfam" id="PF26138"/>
    </source>
</evidence>
<dbReference type="Pfam" id="PF26138">
    <property type="entry name" value="DUF8040"/>
    <property type="match status" value="1"/>
</dbReference>
<dbReference type="GO" id="GO:0016787">
    <property type="term" value="F:hydrolase activity"/>
    <property type="evidence" value="ECO:0007669"/>
    <property type="project" value="UniProtKB-KW"/>
</dbReference>
<keyword evidence="7" id="KW-0539">Nucleus</keyword>
<organism evidence="10">
    <name type="scientific">Sesamum radiatum</name>
    <name type="common">Black benniseed</name>
    <dbReference type="NCBI Taxonomy" id="300843"/>
    <lineage>
        <taxon>Eukaryota</taxon>
        <taxon>Viridiplantae</taxon>
        <taxon>Streptophyta</taxon>
        <taxon>Embryophyta</taxon>
        <taxon>Tracheophyta</taxon>
        <taxon>Spermatophyta</taxon>
        <taxon>Magnoliopsida</taxon>
        <taxon>eudicotyledons</taxon>
        <taxon>Gunneridae</taxon>
        <taxon>Pentapetalae</taxon>
        <taxon>asterids</taxon>
        <taxon>lamiids</taxon>
        <taxon>Lamiales</taxon>
        <taxon>Pedaliaceae</taxon>
        <taxon>Sesamum</taxon>
    </lineage>
</organism>
<evidence type="ECO:0000256" key="6">
    <source>
        <dbReference type="ARBA" id="ARBA00022801"/>
    </source>
</evidence>
<evidence type="ECO:0000256" key="4">
    <source>
        <dbReference type="ARBA" id="ARBA00022722"/>
    </source>
</evidence>
<feature type="domain" description="DUF8040" evidence="9">
    <location>
        <begin position="42"/>
        <end position="119"/>
    </location>
</feature>
<dbReference type="InterPro" id="IPR027806">
    <property type="entry name" value="HARBI1_dom"/>
</dbReference>
<evidence type="ECO:0000256" key="5">
    <source>
        <dbReference type="ARBA" id="ARBA00022723"/>
    </source>
</evidence>
<keyword evidence="4" id="KW-0540">Nuclease</keyword>
<evidence type="ECO:0000313" key="10">
    <source>
        <dbReference type="EMBL" id="KAL0316477.1"/>
    </source>
</evidence>
<accession>A0AAW2LD92</accession>
<dbReference type="InterPro" id="IPR058353">
    <property type="entry name" value="DUF8040"/>
</dbReference>
<dbReference type="AlphaFoldDB" id="A0AAW2LD92"/>